<dbReference type="GO" id="GO:0005737">
    <property type="term" value="C:cytoplasm"/>
    <property type="evidence" value="ECO:0007669"/>
    <property type="project" value="UniProtKB-SubCell"/>
</dbReference>
<accession>I1XMV5</accession>
<gene>
    <name evidence="13" type="ordered locus">Q7A_2947</name>
</gene>
<comment type="similarity">
    <text evidence="2 10">Belongs to the CheZ family.</text>
</comment>
<evidence type="ECO:0000256" key="11">
    <source>
        <dbReference type="PIRSR" id="PIRSR002884-1"/>
    </source>
</evidence>
<comment type="function">
    <text evidence="10">Plays an important role in bacterial chemotaxis signal transduction pathway by accelerating the dephosphorylation of phosphorylated CheY (CheY-P).</text>
</comment>
<dbReference type="InterPro" id="IPR050992">
    <property type="entry name" value="CheZ_family_phosphatases"/>
</dbReference>
<dbReference type="InterPro" id="IPR007439">
    <property type="entry name" value="Chemotax_Pase_CheZ"/>
</dbReference>
<comment type="subunit">
    <text evidence="10">Homodimer.</text>
</comment>
<sequence>MEALNKAEQLEAARALINAIEQDDEDRIKTELMALTNARESALFQQIGKLTRELHEALNNFKVDARLVDLTHNDMPDTRDRLNYVIQTTEEAAHKTLGYIDKTLPLANELKQTAAKLNESWQRFRNREMSATEFRDLSREIEAYLPVVNTHAGEIHNNLSEMTLAQGFQDLTGQVLRQVIGLVEEVENNLVKNLVKLVKVAGQSQQSGETKQVDPLKAEGPQINAKNKPNVVNNQDDVDDLLSSLGF</sequence>
<dbReference type="GO" id="GO:0009288">
    <property type="term" value="C:bacterial-type flagellum"/>
    <property type="evidence" value="ECO:0007669"/>
    <property type="project" value="InterPro"/>
</dbReference>
<organism evidence="13 14">
    <name type="scientific">Methylophaga nitratireducenticrescens</name>
    <dbReference type="NCBI Taxonomy" id="754476"/>
    <lineage>
        <taxon>Bacteria</taxon>
        <taxon>Pseudomonadati</taxon>
        <taxon>Pseudomonadota</taxon>
        <taxon>Gammaproteobacteria</taxon>
        <taxon>Thiotrichales</taxon>
        <taxon>Piscirickettsiaceae</taxon>
        <taxon>Methylophaga</taxon>
    </lineage>
</organism>
<evidence type="ECO:0000256" key="9">
    <source>
        <dbReference type="ARBA" id="ARBA00029599"/>
    </source>
</evidence>
<dbReference type="KEGG" id="mej:Q7A_2947"/>
<evidence type="ECO:0000256" key="10">
    <source>
        <dbReference type="PIRNR" id="PIRNR002884"/>
    </source>
</evidence>
<dbReference type="EC" id="3.1.3.-" evidence="10"/>
<dbReference type="RefSeq" id="WP_014708085.1">
    <property type="nucleotide sequence ID" value="NC_017857.3"/>
</dbReference>
<evidence type="ECO:0000256" key="7">
    <source>
        <dbReference type="ARBA" id="ARBA00022801"/>
    </source>
</evidence>
<evidence type="ECO:0000256" key="2">
    <source>
        <dbReference type="ARBA" id="ARBA00005908"/>
    </source>
</evidence>
<dbReference type="STRING" id="754476.Q7A_2947"/>
<keyword evidence="14" id="KW-1185">Reference proteome</keyword>
<dbReference type="AlphaFoldDB" id="I1XMV5"/>
<dbReference type="PANTHER" id="PTHR43693">
    <property type="entry name" value="PROTEIN PHOSPHATASE CHEZ"/>
    <property type="match status" value="1"/>
</dbReference>
<name>I1XMV5_METNJ</name>
<keyword evidence="8 10" id="KW-0904">Protein phosphatase</keyword>
<evidence type="ECO:0000256" key="1">
    <source>
        <dbReference type="ARBA" id="ARBA00004496"/>
    </source>
</evidence>
<dbReference type="PATRIC" id="fig|754476.3.peg.2893"/>
<dbReference type="HOGENOM" id="CLU_080718_0_0_6"/>
<dbReference type="eggNOG" id="COG3143">
    <property type="taxonomic scope" value="Bacteria"/>
</dbReference>
<keyword evidence="7 10" id="KW-0378">Hydrolase</keyword>
<dbReference type="GO" id="GO:0097588">
    <property type="term" value="P:archaeal or bacterial-type flagellum-dependent cell motility"/>
    <property type="evidence" value="ECO:0007669"/>
    <property type="project" value="UniProtKB-KW"/>
</dbReference>
<evidence type="ECO:0000256" key="3">
    <source>
        <dbReference type="ARBA" id="ARBA00018484"/>
    </source>
</evidence>
<evidence type="ECO:0000256" key="4">
    <source>
        <dbReference type="ARBA" id="ARBA00022490"/>
    </source>
</evidence>
<evidence type="ECO:0000313" key="14">
    <source>
        <dbReference type="Proteomes" id="UP000009144"/>
    </source>
</evidence>
<evidence type="ECO:0000256" key="5">
    <source>
        <dbReference type="ARBA" id="ARBA00022500"/>
    </source>
</evidence>
<feature type="region of interest" description="Disordered" evidence="12">
    <location>
        <begin position="206"/>
        <end position="236"/>
    </location>
</feature>
<dbReference type="GO" id="GO:0050920">
    <property type="term" value="P:regulation of chemotaxis"/>
    <property type="evidence" value="ECO:0007669"/>
    <property type="project" value="InterPro"/>
</dbReference>
<evidence type="ECO:0000313" key="13">
    <source>
        <dbReference type="EMBL" id="AFI85724.1"/>
    </source>
</evidence>
<protein>
    <recommendedName>
        <fullName evidence="3 10">Protein phosphatase CheZ</fullName>
        <ecNumber evidence="10">3.1.3.-</ecNumber>
    </recommendedName>
    <alternativeName>
        <fullName evidence="9 10">Chemotaxis protein CheZ</fullName>
    </alternativeName>
</protein>
<dbReference type="EMBL" id="CP003390">
    <property type="protein sequence ID" value="AFI85724.1"/>
    <property type="molecule type" value="Genomic_DNA"/>
</dbReference>
<dbReference type="GO" id="GO:0006935">
    <property type="term" value="P:chemotaxis"/>
    <property type="evidence" value="ECO:0007669"/>
    <property type="project" value="UniProtKB-KW"/>
</dbReference>
<proteinExistence type="inferred from homology"/>
<evidence type="ECO:0000256" key="6">
    <source>
        <dbReference type="ARBA" id="ARBA00022779"/>
    </source>
</evidence>
<evidence type="ECO:0000256" key="12">
    <source>
        <dbReference type="SAM" id="MobiDB-lite"/>
    </source>
</evidence>
<reference evidence="13 14" key="2">
    <citation type="journal article" date="2013" name="Int. J. Syst. Evol. Microbiol.">
        <title>Methylophaga nitratireducenticrescens sp. nov. and Methylophaga frappieri sp. nov., isolated from the biofilm of the methanol-fed denitrification system treating the seawater at the Montreal Biodome.</title>
        <authorList>
            <person name="Villeneuve C."/>
            <person name="Martineau C."/>
            <person name="Mauffrey F."/>
            <person name="Villemur R."/>
        </authorList>
    </citation>
    <scope>NUCLEOTIDE SEQUENCE [LARGE SCALE GENOMIC DNA]</scope>
    <source>
        <strain evidence="13 14">JAM1</strain>
    </source>
</reference>
<dbReference type="Gene3D" id="1.10.287.500">
    <property type="entry name" value="Helix hairpin bin"/>
    <property type="match status" value="1"/>
</dbReference>
<dbReference type="Proteomes" id="UP000009144">
    <property type="component" value="Chromosome"/>
</dbReference>
<keyword evidence="6 10" id="KW-0283">Flagellar rotation</keyword>
<dbReference type="Pfam" id="PF04344">
    <property type="entry name" value="CheZ"/>
    <property type="match status" value="1"/>
</dbReference>
<comment type="subcellular location">
    <subcellularLocation>
        <location evidence="1 10">Cytoplasm</location>
    </subcellularLocation>
</comment>
<dbReference type="PANTHER" id="PTHR43693:SF1">
    <property type="entry name" value="PROTEIN PHOSPHATASE CHEZ"/>
    <property type="match status" value="1"/>
</dbReference>
<dbReference type="PIRSF" id="PIRSF002884">
    <property type="entry name" value="CheZ"/>
    <property type="match status" value="1"/>
</dbReference>
<feature type="site" description="Enhances dephosphorylation of CheY-P" evidence="11">
    <location>
        <position position="174"/>
    </location>
</feature>
<reference evidence="13 14" key="1">
    <citation type="journal article" date="2012" name="J. Bacteriol.">
        <title>Complete genome sequences of Methylophaga sp. strain JAM1 and Methylophaga sp. strain JAM7.</title>
        <authorList>
            <person name="Villeneuve C."/>
            <person name="Martineau C."/>
            <person name="Mauffrey F."/>
            <person name="Villemur R."/>
        </authorList>
    </citation>
    <scope>NUCLEOTIDE SEQUENCE [LARGE SCALE GENOMIC DNA]</scope>
    <source>
        <strain evidence="13 14">JAM1</strain>
    </source>
</reference>
<keyword evidence="4 10" id="KW-0963">Cytoplasm</keyword>
<dbReference type="OrthoDB" id="9773007at2"/>
<dbReference type="GO" id="GO:0004721">
    <property type="term" value="F:phosphoprotein phosphatase activity"/>
    <property type="evidence" value="ECO:0007669"/>
    <property type="project" value="UniProtKB-KW"/>
</dbReference>
<evidence type="ECO:0000256" key="8">
    <source>
        <dbReference type="ARBA" id="ARBA00022912"/>
    </source>
</evidence>
<dbReference type="SUPFAM" id="SSF75708">
    <property type="entry name" value="Chemotaxis phosphatase CheZ"/>
    <property type="match status" value="1"/>
</dbReference>
<keyword evidence="5 10" id="KW-0145">Chemotaxis</keyword>